<evidence type="ECO:0000256" key="1">
    <source>
        <dbReference type="ARBA" id="ARBA00004651"/>
    </source>
</evidence>
<accession>A0ABQ4EE12</accession>
<keyword evidence="2" id="KW-1003">Cell membrane</keyword>
<keyword evidence="8" id="KW-1185">Reference proteome</keyword>
<keyword evidence="5 6" id="KW-0472">Membrane</keyword>
<gene>
    <name evidence="7" type="ORF">Pen02_79000</name>
</gene>
<evidence type="ECO:0000256" key="5">
    <source>
        <dbReference type="ARBA" id="ARBA00023136"/>
    </source>
</evidence>
<keyword evidence="3 6" id="KW-0812">Transmembrane</keyword>
<dbReference type="PANTHER" id="PTHR30086">
    <property type="entry name" value="ARGININE EXPORTER PROTEIN ARGO"/>
    <property type="match status" value="1"/>
</dbReference>
<keyword evidence="4 6" id="KW-1133">Transmembrane helix</keyword>
<evidence type="ECO:0000256" key="3">
    <source>
        <dbReference type="ARBA" id="ARBA00022692"/>
    </source>
</evidence>
<feature type="transmembrane region" description="Helical" evidence="6">
    <location>
        <begin position="87"/>
        <end position="108"/>
    </location>
</feature>
<evidence type="ECO:0000256" key="4">
    <source>
        <dbReference type="ARBA" id="ARBA00022989"/>
    </source>
</evidence>
<dbReference type="Pfam" id="PF01810">
    <property type="entry name" value="LysE"/>
    <property type="match status" value="1"/>
</dbReference>
<dbReference type="PANTHER" id="PTHR30086:SF20">
    <property type="entry name" value="ARGININE EXPORTER PROTEIN ARGO-RELATED"/>
    <property type="match status" value="1"/>
</dbReference>
<dbReference type="EMBL" id="BONW01000049">
    <property type="protein sequence ID" value="GIG92964.1"/>
    <property type="molecule type" value="Genomic_DNA"/>
</dbReference>
<feature type="transmembrane region" description="Helical" evidence="6">
    <location>
        <begin position="20"/>
        <end position="43"/>
    </location>
</feature>
<name>A0ABQ4EE12_9ACTN</name>
<feature type="transmembrane region" description="Helical" evidence="6">
    <location>
        <begin position="128"/>
        <end position="149"/>
    </location>
</feature>
<feature type="transmembrane region" description="Helical" evidence="6">
    <location>
        <begin position="202"/>
        <end position="221"/>
    </location>
</feature>
<organism evidence="7 8">
    <name type="scientific">Plantactinospora endophytica</name>
    <dbReference type="NCBI Taxonomy" id="673535"/>
    <lineage>
        <taxon>Bacteria</taxon>
        <taxon>Bacillati</taxon>
        <taxon>Actinomycetota</taxon>
        <taxon>Actinomycetes</taxon>
        <taxon>Micromonosporales</taxon>
        <taxon>Micromonosporaceae</taxon>
        <taxon>Plantactinospora</taxon>
    </lineage>
</organism>
<evidence type="ECO:0000256" key="2">
    <source>
        <dbReference type="ARBA" id="ARBA00022475"/>
    </source>
</evidence>
<comment type="caution">
    <text evidence="7">The sequence shown here is derived from an EMBL/GenBank/DDBJ whole genome shotgun (WGS) entry which is preliminary data.</text>
</comment>
<protein>
    <submittedName>
        <fullName evidence="7">Lysine transporter LysE</fullName>
    </submittedName>
</protein>
<proteinExistence type="predicted"/>
<evidence type="ECO:0000313" key="8">
    <source>
        <dbReference type="Proteomes" id="UP000646749"/>
    </source>
</evidence>
<evidence type="ECO:0000313" key="7">
    <source>
        <dbReference type="EMBL" id="GIG92964.1"/>
    </source>
</evidence>
<feature type="transmembrane region" description="Helical" evidence="6">
    <location>
        <begin position="55"/>
        <end position="81"/>
    </location>
</feature>
<sequence>MEAHLAGLDHPDTVMTDALVAGLLAGYGVAVPVGAIAILVLGLTARTSIRVGAAAALGVATADGLYAAVAVLGGAALAGLIEPVAEPLRWIAVGILLLLAGTGAWGAVRHRADPGRAASTDRSLGTPIRAYAGLLALTLLNPMTILYFAALVLGRRAAADWPASGEVVFVAAAFAASASWQLLVASGGSLVGRVLSGRRGRLGTALASSTLIAVLAVHVLLS</sequence>
<feature type="transmembrane region" description="Helical" evidence="6">
    <location>
        <begin position="169"/>
        <end position="190"/>
    </location>
</feature>
<reference evidence="7 8" key="1">
    <citation type="submission" date="2021-01" db="EMBL/GenBank/DDBJ databases">
        <title>Whole genome shotgun sequence of Plantactinospora endophytica NBRC 110450.</title>
        <authorList>
            <person name="Komaki H."/>
            <person name="Tamura T."/>
        </authorList>
    </citation>
    <scope>NUCLEOTIDE SEQUENCE [LARGE SCALE GENOMIC DNA]</scope>
    <source>
        <strain evidence="7 8">NBRC 110450</strain>
    </source>
</reference>
<dbReference type="Proteomes" id="UP000646749">
    <property type="component" value="Unassembled WGS sequence"/>
</dbReference>
<comment type="subcellular location">
    <subcellularLocation>
        <location evidence="1">Cell membrane</location>
        <topology evidence="1">Multi-pass membrane protein</topology>
    </subcellularLocation>
</comment>
<evidence type="ECO:0000256" key="6">
    <source>
        <dbReference type="SAM" id="Phobius"/>
    </source>
</evidence>
<dbReference type="InterPro" id="IPR001123">
    <property type="entry name" value="LeuE-type"/>
</dbReference>